<dbReference type="AlphaFoldDB" id="A0A423HS84"/>
<dbReference type="PANTHER" id="PTHR13696">
    <property type="entry name" value="P-LOOP CONTAINING NUCLEOSIDE TRIPHOSPHATE HYDROLASE"/>
    <property type="match status" value="1"/>
</dbReference>
<dbReference type="SUPFAM" id="SSF52540">
    <property type="entry name" value="P-loop containing nucleoside triphosphate hydrolases"/>
    <property type="match status" value="1"/>
</dbReference>
<dbReference type="CDD" id="cd02042">
    <property type="entry name" value="ParAB_family"/>
    <property type="match status" value="1"/>
</dbReference>
<dbReference type="InterPro" id="IPR027417">
    <property type="entry name" value="P-loop_NTPase"/>
</dbReference>
<evidence type="ECO:0000313" key="2">
    <source>
        <dbReference type="EMBL" id="RON16027.1"/>
    </source>
</evidence>
<name>A0A423HS84_9PSED</name>
<proteinExistence type="predicted"/>
<protein>
    <recommendedName>
        <fullName evidence="1">CobQ/CobB/MinD/ParA nucleotide binding domain-containing protein</fullName>
    </recommendedName>
</protein>
<dbReference type="RefSeq" id="WP_123358227.1">
    <property type="nucleotide sequence ID" value="NZ_MOBM01000014.1"/>
</dbReference>
<dbReference type="NCBIfam" id="NF041546">
    <property type="entry name" value="ParA_partition"/>
    <property type="match status" value="1"/>
</dbReference>
<feature type="domain" description="CobQ/CobB/MinD/ParA nucleotide binding" evidence="1">
    <location>
        <begin position="7"/>
        <end position="171"/>
    </location>
</feature>
<dbReference type="Gene3D" id="3.40.50.300">
    <property type="entry name" value="P-loop containing nucleotide triphosphate hydrolases"/>
    <property type="match status" value="1"/>
</dbReference>
<dbReference type="Proteomes" id="UP000284002">
    <property type="component" value="Unassembled WGS sequence"/>
</dbReference>
<comment type="caution">
    <text evidence="2">The sequence shown here is derived from an EMBL/GenBank/DDBJ whole genome shotgun (WGS) entry which is preliminary data.</text>
</comment>
<accession>A0A423HS84</accession>
<dbReference type="PIRSF" id="PIRSF009320">
    <property type="entry name" value="Nuc_binding_HP_1000"/>
    <property type="match status" value="1"/>
</dbReference>
<sequence>MAARVWTIQNQKGGTTKTTTATNIAACLATVHKKNVLLVDLDGTQGSATDWAGARSDDAVPIPCVIMRETIKRDLPRISAGYDYVIIDGIPQITPLTSDAIKIANLVVIPVQPSQYDIWATRDMVQLVKDRREVTDGTPNVAIMVARAIRNTKIEKTASDALEGYELPILKARTYQSVSYVNGIAQGLSVFDLPNDQAQDDIKAITLELLEMDK</sequence>
<dbReference type="InterPro" id="IPR048089">
    <property type="entry name" value="McdA"/>
</dbReference>
<organism evidence="2 3">
    <name type="scientific">Pseudomonas frederiksbergensis</name>
    <dbReference type="NCBI Taxonomy" id="104087"/>
    <lineage>
        <taxon>Bacteria</taxon>
        <taxon>Pseudomonadati</taxon>
        <taxon>Pseudomonadota</taxon>
        <taxon>Gammaproteobacteria</taxon>
        <taxon>Pseudomonadales</taxon>
        <taxon>Pseudomonadaceae</taxon>
        <taxon>Pseudomonas</taxon>
    </lineage>
</organism>
<evidence type="ECO:0000313" key="3">
    <source>
        <dbReference type="Proteomes" id="UP000284002"/>
    </source>
</evidence>
<gene>
    <name evidence="2" type="ORF">BK662_11390</name>
</gene>
<evidence type="ECO:0000259" key="1">
    <source>
        <dbReference type="Pfam" id="PF01656"/>
    </source>
</evidence>
<reference evidence="2 3" key="1">
    <citation type="submission" date="2016-10" db="EMBL/GenBank/DDBJ databases">
        <title>Comparative genome analysis of multiple Pseudomonas spp. focuses on biocontrol and plant growth promoting traits.</title>
        <authorList>
            <person name="Tao X.-Y."/>
            <person name="Taylor C.G."/>
        </authorList>
    </citation>
    <scope>NUCLEOTIDE SEQUENCE [LARGE SCALE GENOMIC DNA]</scope>
    <source>
        <strain evidence="2 3">36C6</strain>
    </source>
</reference>
<dbReference type="InterPro" id="IPR050678">
    <property type="entry name" value="DNA_Partitioning_ATPase"/>
</dbReference>
<dbReference type="PANTHER" id="PTHR13696:SF96">
    <property type="entry name" value="COBQ_COBB_MIND_PARA NUCLEOTIDE BINDING DOMAIN-CONTAINING PROTEIN"/>
    <property type="match status" value="1"/>
</dbReference>
<dbReference type="Pfam" id="PF01656">
    <property type="entry name" value="CbiA"/>
    <property type="match status" value="1"/>
</dbReference>
<dbReference type="EMBL" id="MOBM01000014">
    <property type="protein sequence ID" value="RON16027.1"/>
    <property type="molecule type" value="Genomic_DNA"/>
</dbReference>
<dbReference type="InterPro" id="IPR002586">
    <property type="entry name" value="CobQ/CobB/MinD/ParA_Nub-bd_dom"/>
</dbReference>